<dbReference type="AlphaFoldDB" id="A0A378TQ41"/>
<accession>A0A378TQ41</accession>
<evidence type="ECO:0000259" key="1">
    <source>
        <dbReference type="Pfam" id="PF00582"/>
    </source>
</evidence>
<dbReference type="RefSeq" id="WP_163908407.1">
    <property type="nucleotide sequence ID" value="NZ_AP022600.1"/>
</dbReference>
<gene>
    <name evidence="2" type="ORF">NCTC10821_05906</name>
</gene>
<sequence length="237" mass="25467">MSATGRPVVVGFDGSPGSRAALKWARAQANWQLSDLLVVRVIGAAERRTGRLLELSDPEDVTDVGDPVEVLLDRSMQASMLCIGAGGRGMGYALGPTATALARRAACTVAVIRPDIDETDGVVSVVLNDESDNDVVVCQAMNQGRIRGMTVRQIDRRIDSWIRRFPDVSVELVSADRGVAQHRSEVRPTRLAVVSGRHLDLGESGHPADSLIHGCPYRCSMLVVRADGEPRCGDGDR</sequence>
<name>A0A378TQ41_9MYCO</name>
<dbReference type="Proteomes" id="UP000254978">
    <property type="component" value="Unassembled WGS sequence"/>
</dbReference>
<dbReference type="Gene3D" id="3.40.50.12370">
    <property type="match status" value="1"/>
</dbReference>
<proteinExistence type="predicted"/>
<dbReference type="Pfam" id="PF00582">
    <property type="entry name" value="Usp"/>
    <property type="match status" value="1"/>
</dbReference>
<reference evidence="2 3" key="1">
    <citation type="submission" date="2018-06" db="EMBL/GenBank/DDBJ databases">
        <authorList>
            <consortium name="Pathogen Informatics"/>
            <person name="Doyle S."/>
        </authorList>
    </citation>
    <scope>NUCLEOTIDE SEQUENCE [LARGE SCALE GENOMIC DNA]</scope>
    <source>
        <strain evidence="2 3">NCTC10821</strain>
    </source>
</reference>
<dbReference type="SUPFAM" id="SSF52402">
    <property type="entry name" value="Adenine nucleotide alpha hydrolases-like"/>
    <property type="match status" value="1"/>
</dbReference>
<keyword evidence="3" id="KW-1185">Reference proteome</keyword>
<dbReference type="InterPro" id="IPR006016">
    <property type="entry name" value="UspA"/>
</dbReference>
<evidence type="ECO:0000313" key="2">
    <source>
        <dbReference type="EMBL" id="STZ62337.1"/>
    </source>
</evidence>
<organism evidence="2 3">
    <name type="scientific">Mycolicibacterium tokaiense</name>
    <dbReference type="NCBI Taxonomy" id="39695"/>
    <lineage>
        <taxon>Bacteria</taxon>
        <taxon>Bacillati</taxon>
        <taxon>Actinomycetota</taxon>
        <taxon>Actinomycetes</taxon>
        <taxon>Mycobacteriales</taxon>
        <taxon>Mycobacteriaceae</taxon>
        <taxon>Mycolicibacterium</taxon>
    </lineage>
</organism>
<dbReference type="EMBL" id="UGQT01000001">
    <property type="protein sequence ID" value="STZ62337.1"/>
    <property type="molecule type" value="Genomic_DNA"/>
</dbReference>
<feature type="domain" description="UspA" evidence="1">
    <location>
        <begin position="60"/>
        <end position="113"/>
    </location>
</feature>
<evidence type="ECO:0000313" key="3">
    <source>
        <dbReference type="Proteomes" id="UP000254978"/>
    </source>
</evidence>
<protein>
    <submittedName>
        <fullName evidence="2">Universal stress protein UspA-like protein</fullName>
    </submittedName>
</protein>